<reference evidence="5 6" key="1">
    <citation type="submission" date="2020-08" db="EMBL/GenBank/DDBJ databases">
        <title>Genomic Encyclopedia of Type Strains, Phase IV (KMG-IV): sequencing the most valuable type-strain genomes for metagenomic binning, comparative biology and taxonomic classification.</title>
        <authorList>
            <person name="Goeker M."/>
        </authorList>
    </citation>
    <scope>NUCLEOTIDE SEQUENCE [LARGE SCALE GENOMIC DNA]</scope>
    <source>
        <strain evidence="5 6">DSM 27471</strain>
    </source>
</reference>
<comment type="caution">
    <text evidence="5">The sequence shown here is derived from an EMBL/GenBank/DDBJ whole genome shotgun (WGS) entry which is preliminary data.</text>
</comment>
<dbReference type="GO" id="GO:0006412">
    <property type="term" value="P:translation"/>
    <property type="evidence" value="ECO:0007669"/>
    <property type="project" value="UniProtKB-UniRule"/>
</dbReference>
<comment type="function">
    <text evidence="4">Removes the formyl group from the N-terminal Met of newly synthesized proteins. Requires at least a dipeptide for an efficient rate of reaction. N-terminal L-methionine is a prerequisite for activity but the enzyme has broad specificity at other positions.</text>
</comment>
<proteinExistence type="inferred from homology"/>
<dbReference type="NCBIfam" id="TIGR00079">
    <property type="entry name" value="pept_deformyl"/>
    <property type="match status" value="1"/>
</dbReference>
<sequence length="184" mass="21206">MPFNIIKYGDDRLRQSSKSITKNDQPAELIQMLFETLAQQGGIGLAAPQVGINQSVFVIDTTLQTNSDDACKPFKAAYINPEITWFSEKSCRFNEGCLSVPSIYKDIERPSSIRVRYLDTTFNKVEETLHGIKARIFQHEYDHLEGVLFIDHLHPIRKLFICHKLLYFRGKFLHSQKKELKMGV</sequence>
<comment type="catalytic activity">
    <reaction evidence="4">
        <text>N-terminal N-formyl-L-methionyl-[peptide] + H2O = N-terminal L-methionyl-[peptide] + formate</text>
        <dbReference type="Rhea" id="RHEA:24420"/>
        <dbReference type="Rhea" id="RHEA-COMP:10639"/>
        <dbReference type="Rhea" id="RHEA-COMP:10640"/>
        <dbReference type="ChEBI" id="CHEBI:15377"/>
        <dbReference type="ChEBI" id="CHEBI:15740"/>
        <dbReference type="ChEBI" id="CHEBI:49298"/>
        <dbReference type="ChEBI" id="CHEBI:64731"/>
        <dbReference type="EC" id="3.5.1.88"/>
    </reaction>
</comment>
<dbReference type="Pfam" id="PF01327">
    <property type="entry name" value="Pep_deformylase"/>
    <property type="match status" value="1"/>
</dbReference>
<dbReference type="CDD" id="cd00487">
    <property type="entry name" value="Pep_deformylase"/>
    <property type="match status" value="1"/>
</dbReference>
<dbReference type="RefSeq" id="WP_183411986.1">
    <property type="nucleotide sequence ID" value="NZ_JACHYB010000001.1"/>
</dbReference>
<comment type="cofactor">
    <cofactor evidence="4">
        <name>Fe(2+)</name>
        <dbReference type="ChEBI" id="CHEBI:29033"/>
    </cofactor>
    <text evidence="4">Binds 1 Fe(2+) ion.</text>
</comment>
<feature type="binding site" evidence="4">
    <location>
        <position position="97"/>
    </location>
    <ligand>
        <name>Fe cation</name>
        <dbReference type="ChEBI" id="CHEBI:24875"/>
    </ligand>
</feature>
<dbReference type="EC" id="3.5.1.88" evidence="4"/>
<evidence type="ECO:0000256" key="1">
    <source>
        <dbReference type="ARBA" id="ARBA00010759"/>
    </source>
</evidence>
<accession>A0A7W5DN97</accession>
<dbReference type="NCBIfam" id="NF001159">
    <property type="entry name" value="PRK00150.1-3"/>
    <property type="match status" value="1"/>
</dbReference>
<evidence type="ECO:0000256" key="4">
    <source>
        <dbReference type="HAMAP-Rule" id="MF_00163"/>
    </source>
</evidence>
<keyword evidence="2 4" id="KW-0479">Metal-binding</keyword>
<feature type="binding site" evidence="4">
    <location>
        <position position="139"/>
    </location>
    <ligand>
        <name>Fe cation</name>
        <dbReference type="ChEBI" id="CHEBI:24875"/>
    </ligand>
</feature>
<dbReference type="InterPro" id="IPR036821">
    <property type="entry name" value="Peptide_deformylase_sf"/>
</dbReference>
<keyword evidence="4" id="KW-0648">Protein biosynthesis</keyword>
<keyword evidence="3 4" id="KW-0378">Hydrolase</keyword>
<dbReference type="PANTHER" id="PTHR10458:SF22">
    <property type="entry name" value="PEPTIDE DEFORMYLASE"/>
    <property type="match status" value="1"/>
</dbReference>
<gene>
    <name evidence="4" type="primary">def</name>
    <name evidence="5" type="ORF">FHX64_000222</name>
</gene>
<evidence type="ECO:0000256" key="2">
    <source>
        <dbReference type="ARBA" id="ARBA00022723"/>
    </source>
</evidence>
<keyword evidence="6" id="KW-1185">Reference proteome</keyword>
<protein>
    <recommendedName>
        <fullName evidence="4">Peptide deformylase</fullName>
        <shortName evidence="4">PDF</shortName>
        <ecNumber evidence="4">3.5.1.88</ecNumber>
    </recommendedName>
    <alternativeName>
        <fullName evidence="4">Polypeptide deformylase</fullName>
    </alternativeName>
</protein>
<dbReference type="GO" id="GO:0046872">
    <property type="term" value="F:metal ion binding"/>
    <property type="evidence" value="ECO:0007669"/>
    <property type="project" value="UniProtKB-KW"/>
</dbReference>
<evidence type="ECO:0000256" key="3">
    <source>
        <dbReference type="ARBA" id="ARBA00022801"/>
    </source>
</evidence>
<keyword evidence="4" id="KW-0408">Iron</keyword>
<feature type="binding site" evidence="4">
    <location>
        <position position="143"/>
    </location>
    <ligand>
        <name>Fe cation</name>
        <dbReference type="ChEBI" id="CHEBI:24875"/>
    </ligand>
</feature>
<dbReference type="HAMAP" id="MF_00163">
    <property type="entry name" value="Pep_deformylase"/>
    <property type="match status" value="1"/>
</dbReference>
<dbReference type="GO" id="GO:0042586">
    <property type="term" value="F:peptide deformylase activity"/>
    <property type="evidence" value="ECO:0007669"/>
    <property type="project" value="UniProtKB-UniRule"/>
</dbReference>
<dbReference type="Gene3D" id="3.90.45.10">
    <property type="entry name" value="Peptide deformylase"/>
    <property type="match status" value="1"/>
</dbReference>
<feature type="active site" evidence="4">
    <location>
        <position position="140"/>
    </location>
</feature>
<dbReference type="AlphaFoldDB" id="A0A7W5DN97"/>
<dbReference type="SUPFAM" id="SSF56420">
    <property type="entry name" value="Peptide deformylase"/>
    <property type="match status" value="1"/>
</dbReference>
<dbReference type="PRINTS" id="PR01576">
    <property type="entry name" value="PDEFORMYLASE"/>
</dbReference>
<dbReference type="PIRSF" id="PIRSF004749">
    <property type="entry name" value="Pep_def"/>
    <property type="match status" value="1"/>
</dbReference>
<evidence type="ECO:0000313" key="6">
    <source>
        <dbReference type="Proteomes" id="UP000544222"/>
    </source>
</evidence>
<dbReference type="EMBL" id="JACHYB010000001">
    <property type="protein sequence ID" value="MBB3186059.1"/>
    <property type="molecule type" value="Genomic_DNA"/>
</dbReference>
<dbReference type="PANTHER" id="PTHR10458">
    <property type="entry name" value="PEPTIDE DEFORMYLASE"/>
    <property type="match status" value="1"/>
</dbReference>
<evidence type="ECO:0000313" key="5">
    <source>
        <dbReference type="EMBL" id="MBB3186059.1"/>
    </source>
</evidence>
<dbReference type="Proteomes" id="UP000544222">
    <property type="component" value="Unassembled WGS sequence"/>
</dbReference>
<dbReference type="InterPro" id="IPR023635">
    <property type="entry name" value="Peptide_deformylase"/>
</dbReference>
<comment type="similarity">
    <text evidence="1 4">Belongs to the polypeptide deformylase family.</text>
</comment>
<organism evidence="5 6">
    <name type="scientific">Microbacter margulisiae</name>
    <dbReference type="NCBI Taxonomy" id="1350067"/>
    <lineage>
        <taxon>Bacteria</taxon>
        <taxon>Pseudomonadati</taxon>
        <taxon>Bacteroidota</taxon>
        <taxon>Bacteroidia</taxon>
        <taxon>Bacteroidales</taxon>
        <taxon>Porphyromonadaceae</taxon>
        <taxon>Microbacter</taxon>
    </lineage>
</organism>
<name>A0A7W5DN97_9PORP</name>